<dbReference type="AlphaFoldDB" id="A0A1J5RZE8"/>
<dbReference type="Pfam" id="PF07690">
    <property type="entry name" value="MFS_1"/>
    <property type="match status" value="1"/>
</dbReference>
<feature type="transmembrane region" description="Helical" evidence="5">
    <location>
        <begin position="294"/>
        <end position="312"/>
    </location>
</feature>
<dbReference type="EMBL" id="MLJW01000083">
    <property type="protein sequence ID" value="OIR01537.1"/>
    <property type="molecule type" value="Genomic_DNA"/>
</dbReference>
<dbReference type="PROSITE" id="PS51257">
    <property type="entry name" value="PROKAR_LIPOPROTEIN"/>
    <property type="match status" value="1"/>
</dbReference>
<evidence type="ECO:0000256" key="2">
    <source>
        <dbReference type="ARBA" id="ARBA00022692"/>
    </source>
</evidence>
<dbReference type="InterPro" id="IPR036259">
    <property type="entry name" value="MFS_trans_sf"/>
</dbReference>
<dbReference type="PROSITE" id="PS50850">
    <property type="entry name" value="MFS"/>
    <property type="match status" value="1"/>
</dbReference>
<evidence type="ECO:0000256" key="5">
    <source>
        <dbReference type="SAM" id="Phobius"/>
    </source>
</evidence>
<dbReference type="GO" id="GO:0022857">
    <property type="term" value="F:transmembrane transporter activity"/>
    <property type="evidence" value="ECO:0007669"/>
    <property type="project" value="InterPro"/>
</dbReference>
<proteinExistence type="predicted"/>
<dbReference type="InterPro" id="IPR011701">
    <property type="entry name" value="MFS"/>
</dbReference>
<dbReference type="PANTHER" id="PTHR23514:SF13">
    <property type="entry name" value="INNER MEMBRANE PROTEIN YBJJ"/>
    <property type="match status" value="1"/>
</dbReference>
<comment type="subcellular location">
    <subcellularLocation>
        <location evidence="1">Membrane</location>
        <topology evidence="1">Multi-pass membrane protein</topology>
    </subcellularLocation>
</comment>
<organism evidence="7">
    <name type="scientific">mine drainage metagenome</name>
    <dbReference type="NCBI Taxonomy" id="410659"/>
    <lineage>
        <taxon>unclassified sequences</taxon>
        <taxon>metagenomes</taxon>
        <taxon>ecological metagenomes</taxon>
    </lineage>
</organism>
<keyword evidence="2 5" id="KW-0812">Transmembrane</keyword>
<feature type="transmembrane region" description="Helical" evidence="5">
    <location>
        <begin position="45"/>
        <end position="68"/>
    </location>
</feature>
<evidence type="ECO:0000313" key="7">
    <source>
        <dbReference type="EMBL" id="OIR01537.1"/>
    </source>
</evidence>
<accession>A0A1J5RZE8</accession>
<feature type="transmembrane region" description="Helical" evidence="5">
    <location>
        <begin position="138"/>
        <end position="156"/>
    </location>
</feature>
<dbReference type="Gene3D" id="1.20.1250.20">
    <property type="entry name" value="MFS general substrate transporter like domains"/>
    <property type="match status" value="2"/>
</dbReference>
<feature type="transmembrane region" description="Helical" evidence="5">
    <location>
        <begin position="351"/>
        <end position="370"/>
    </location>
</feature>
<dbReference type="CDD" id="cd17393">
    <property type="entry name" value="MFS_MosC_like"/>
    <property type="match status" value="1"/>
</dbReference>
<comment type="caution">
    <text evidence="7">The sequence shown here is derived from an EMBL/GenBank/DDBJ whole genome shotgun (WGS) entry which is preliminary data.</text>
</comment>
<feature type="transmembrane region" description="Helical" evidence="5">
    <location>
        <begin position="12"/>
        <end position="33"/>
    </location>
</feature>
<evidence type="ECO:0000256" key="1">
    <source>
        <dbReference type="ARBA" id="ARBA00004141"/>
    </source>
</evidence>
<evidence type="ECO:0000256" key="3">
    <source>
        <dbReference type="ARBA" id="ARBA00022989"/>
    </source>
</evidence>
<evidence type="ECO:0000256" key="4">
    <source>
        <dbReference type="ARBA" id="ARBA00023136"/>
    </source>
</evidence>
<gene>
    <name evidence="7" type="primary">ybjJ_1</name>
    <name evidence="7" type="ORF">GALL_164390</name>
</gene>
<feature type="transmembrane region" description="Helical" evidence="5">
    <location>
        <begin position="237"/>
        <end position="254"/>
    </location>
</feature>
<feature type="transmembrane region" description="Helical" evidence="5">
    <location>
        <begin position="162"/>
        <end position="179"/>
    </location>
</feature>
<keyword evidence="3 5" id="KW-1133">Transmembrane helix</keyword>
<feature type="domain" description="Major facilitator superfamily (MFS) profile" evidence="6">
    <location>
        <begin position="5"/>
        <end position="377"/>
    </location>
</feature>
<dbReference type="InterPro" id="IPR051788">
    <property type="entry name" value="MFS_Transporter"/>
</dbReference>
<dbReference type="InterPro" id="IPR020846">
    <property type="entry name" value="MFS_dom"/>
</dbReference>
<reference evidence="7" key="1">
    <citation type="submission" date="2016-10" db="EMBL/GenBank/DDBJ databases">
        <title>Sequence of Gallionella enrichment culture.</title>
        <authorList>
            <person name="Poehlein A."/>
            <person name="Muehling M."/>
            <person name="Daniel R."/>
        </authorList>
    </citation>
    <scope>NUCLEOTIDE SEQUENCE</scope>
</reference>
<dbReference type="GO" id="GO:0016020">
    <property type="term" value="C:membrane"/>
    <property type="evidence" value="ECO:0007669"/>
    <property type="project" value="UniProtKB-SubCell"/>
</dbReference>
<dbReference type="PANTHER" id="PTHR23514">
    <property type="entry name" value="BYPASS OF STOP CODON PROTEIN 6"/>
    <property type="match status" value="1"/>
</dbReference>
<protein>
    <submittedName>
        <fullName evidence="7">Inner membrane protein YbjJ</fullName>
    </submittedName>
</protein>
<feature type="transmembrane region" description="Helical" evidence="5">
    <location>
        <begin position="200"/>
        <end position="225"/>
    </location>
</feature>
<name>A0A1J5RZE8_9ZZZZ</name>
<dbReference type="SUPFAM" id="SSF103473">
    <property type="entry name" value="MFS general substrate transporter"/>
    <property type="match status" value="1"/>
</dbReference>
<sequence length="377" mass="38743">MSLSNLKGASFATRLAFLSAGFVVACWAPLVPFAKARLGVDDRQLGFILLCVGIGSVVTMPLTGWLGARLGSRPLILAGGWGIALLMPIVAVANSAVLLGATLFCFGACIGTLDVAMNTHAVEVEKQAQRPLMSGYHAMYSLGGVVGAGFMTGLLTSGLRPTVAAVIGGVLTAVTIGIARPRLLPARGVPTPFVLPHGYVMLLAVLAAIAFLVEGAVLDWGALLIVESKAAHASEGGLGYLLFSISMTVCRLAGDRIVVRVGNARLLFWGALATIAGIAVLLIVPVFWLAMTGFLLIGLGASNIVPVLFRLAGNQTVMPSAMAVAALTTVAYGGVLAGPALIGFVSHALSLPAAFWCLAGLMAMVAVFAGRATREHQ</sequence>
<feature type="transmembrane region" description="Helical" evidence="5">
    <location>
        <begin position="99"/>
        <end position="117"/>
    </location>
</feature>
<feature type="transmembrane region" description="Helical" evidence="5">
    <location>
        <begin position="324"/>
        <end position="345"/>
    </location>
</feature>
<keyword evidence="4 5" id="KW-0472">Membrane</keyword>
<evidence type="ECO:0000259" key="6">
    <source>
        <dbReference type="PROSITE" id="PS50850"/>
    </source>
</evidence>
<feature type="transmembrane region" description="Helical" evidence="5">
    <location>
        <begin position="266"/>
        <end position="288"/>
    </location>
</feature>